<proteinExistence type="predicted"/>
<name>A0ABS7L0J0_CLOSR</name>
<dbReference type="Proteomes" id="UP001299068">
    <property type="component" value="Unassembled WGS sequence"/>
</dbReference>
<sequence length="161" mass="18876">MSFKNTVELNYPVEEVFNIFIKTAKRDFPKFNEKNPIGCAVTKKTGAYSNKKVDIRVEITDFKKNELYQITSVRDKMMFVSIYTFEKTEDNKTLFSLEESDNTTGIFGSINAFMQNFLFKKRIKKRFSFLVDGLENEIKSFREKVKSHSKSKEDKDKISVE</sequence>
<dbReference type="SUPFAM" id="SSF55961">
    <property type="entry name" value="Bet v1-like"/>
    <property type="match status" value="1"/>
</dbReference>
<reference evidence="1 2" key="1">
    <citation type="journal article" date="2021" name="Cell Host Microbe">
        <title>in vivo commensal control of Clostridioides difficile virulence.</title>
        <authorList>
            <person name="Girinathan B.P."/>
            <person name="Dibenedetto N."/>
            <person name="Worley J.N."/>
            <person name="Peltier J."/>
            <person name="Arrieta-Ortiz M.L."/>
            <person name="Rupa Christinal Immanuel S."/>
            <person name="Lavin R."/>
            <person name="Delaney M.L."/>
            <person name="Cummins C."/>
            <person name="Hoffmann M."/>
            <person name="Luo Y."/>
            <person name="Gonzalez-Escalona N."/>
            <person name="Allard M."/>
            <person name="Onderdonk A.B."/>
            <person name="Gerber G.K."/>
            <person name="Sonenshein A.L."/>
            <person name="Baliga N."/>
            <person name="Dupuy B."/>
            <person name="Bry L."/>
        </authorList>
    </citation>
    <scope>NUCLEOTIDE SEQUENCE [LARGE SCALE GENOMIC DNA]</scope>
    <source>
        <strain evidence="1 2">DSM 599</strain>
    </source>
</reference>
<gene>
    <name evidence="1" type="ORF">K5V21_14135</name>
</gene>
<protein>
    <submittedName>
        <fullName evidence="1">DUF3284 domain-containing protein</fullName>
    </submittedName>
</protein>
<evidence type="ECO:0000313" key="2">
    <source>
        <dbReference type="Proteomes" id="UP001299068"/>
    </source>
</evidence>
<dbReference type="InterPro" id="IPR021701">
    <property type="entry name" value="DUF3284"/>
</dbReference>
<dbReference type="CDD" id="cd07812">
    <property type="entry name" value="SRPBCC"/>
    <property type="match status" value="1"/>
</dbReference>
<dbReference type="EMBL" id="JAIKTU010000011">
    <property type="protein sequence ID" value="MBY0756584.1"/>
    <property type="molecule type" value="Genomic_DNA"/>
</dbReference>
<dbReference type="Pfam" id="PF11687">
    <property type="entry name" value="DUF3284"/>
    <property type="match status" value="1"/>
</dbReference>
<comment type="caution">
    <text evidence="1">The sequence shown here is derived from an EMBL/GenBank/DDBJ whole genome shotgun (WGS) entry which is preliminary data.</text>
</comment>
<dbReference type="RefSeq" id="WP_221861817.1">
    <property type="nucleotide sequence ID" value="NZ_JAIKTU010000011.1"/>
</dbReference>
<organism evidence="1 2">
    <name type="scientific">Clostridium sardiniense</name>
    <name type="common">Clostridium absonum</name>
    <dbReference type="NCBI Taxonomy" id="29369"/>
    <lineage>
        <taxon>Bacteria</taxon>
        <taxon>Bacillati</taxon>
        <taxon>Bacillota</taxon>
        <taxon>Clostridia</taxon>
        <taxon>Eubacteriales</taxon>
        <taxon>Clostridiaceae</taxon>
        <taxon>Clostridium</taxon>
    </lineage>
</organism>
<keyword evidence="2" id="KW-1185">Reference proteome</keyword>
<accession>A0ABS7L0J0</accession>
<evidence type="ECO:0000313" key="1">
    <source>
        <dbReference type="EMBL" id="MBY0756584.1"/>
    </source>
</evidence>